<keyword evidence="3" id="KW-1185">Reference proteome</keyword>
<gene>
    <name evidence="2" type="ORF">BJX68DRAFT_122508</name>
</gene>
<evidence type="ECO:0000256" key="1">
    <source>
        <dbReference type="SAM" id="MobiDB-lite"/>
    </source>
</evidence>
<proteinExistence type="predicted"/>
<dbReference type="RefSeq" id="XP_070897396.1">
    <property type="nucleotide sequence ID" value="XM_071036145.1"/>
</dbReference>
<comment type="caution">
    <text evidence="2">The sequence shown here is derived from an EMBL/GenBank/DDBJ whole genome shotgun (WGS) entry which is preliminary data.</text>
</comment>
<dbReference type="EMBL" id="JBFXLR010000031">
    <property type="protein sequence ID" value="KAL2846812.1"/>
    <property type="molecule type" value="Genomic_DNA"/>
</dbReference>
<name>A0ABR4K467_9EURO</name>
<protein>
    <submittedName>
        <fullName evidence="2">Uncharacterized protein</fullName>
    </submittedName>
</protein>
<reference evidence="2 3" key="1">
    <citation type="submission" date="2024-07" db="EMBL/GenBank/DDBJ databases">
        <title>Section-level genome sequencing and comparative genomics of Aspergillus sections Usti and Cavernicolus.</title>
        <authorList>
            <consortium name="Lawrence Berkeley National Laboratory"/>
            <person name="Nybo J.L."/>
            <person name="Vesth T.C."/>
            <person name="Theobald S."/>
            <person name="Frisvad J.C."/>
            <person name="Larsen T.O."/>
            <person name="Kjaerboelling I."/>
            <person name="Rothschild-Mancinelli K."/>
            <person name="Lyhne E.K."/>
            <person name="Kogle M.E."/>
            <person name="Barry K."/>
            <person name="Clum A."/>
            <person name="Na H."/>
            <person name="Ledsgaard L."/>
            <person name="Lin J."/>
            <person name="Lipzen A."/>
            <person name="Kuo A."/>
            <person name="Riley R."/>
            <person name="Mondo S."/>
            <person name="LaButti K."/>
            <person name="Haridas S."/>
            <person name="Pangalinan J."/>
            <person name="Salamov A.A."/>
            <person name="Simmons B.A."/>
            <person name="Magnuson J.K."/>
            <person name="Chen J."/>
            <person name="Drula E."/>
            <person name="Henrissat B."/>
            <person name="Wiebenga A."/>
            <person name="Lubbers R.J."/>
            <person name="Gomes A.C."/>
            <person name="Macurrencykelacurrency M.R."/>
            <person name="Stajich J."/>
            <person name="Grigoriev I.V."/>
            <person name="Mortensen U.H."/>
            <person name="De vries R.P."/>
            <person name="Baker S.E."/>
            <person name="Andersen M.R."/>
        </authorList>
    </citation>
    <scope>NUCLEOTIDE SEQUENCE [LARGE SCALE GENOMIC DNA]</scope>
    <source>
        <strain evidence="2 3">CBS 756.74</strain>
    </source>
</reference>
<dbReference type="GeneID" id="98151309"/>
<feature type="region of interest" description="Disordered" evidence="1">
    <location>
        <begin position="84"/>
        <end position="161"/>
    </location>
</feature>
<evidence type="ECO:0000313" key="3">
    <source>
        <dbReference type="Proteomes" id="UP001610444"/>
    </source>
</evidence>
<dbReference type="Proteomes" id="UP001610444">
    <property type="component" value="Unassembled WGS sequence"/>
</dbReference>
<accession>A0ABR4K467</accession>
<feature type="compositionally biased region" description="Polar residues" evidence="1">
    <location>
        <begin position="143"/>
        <end position="153"/>
    </location>
</feature>
<sequence>MVWKPTRECTGGYLGNADTGEMGKVTGFAGLGFEGRHDATGLGTEQLRCAILEYNKITHEGRDSVCSSKGVYFTYLGMVIRPQNRGKISKVNPSDQSRRGTADGVGRQATTRLDEGVSELLRVGQRGASRKKKERTAKANGLSADSRTKSMTGGKQGLEAG</sequence>
<organism evidence="2 3">
    <name type="scientific">Aspergillus pseudodeflectus</name>
    <dbReference type="NCBI Taxonomy" id="176178"/>
    <lineage>
        <taxon>Eukaryota</taxon>
        <taxon>Fungi</taxon>
        <taxon>Dikarya</taxon>
        <taxon>Ascomycota</taxon>
        <taxon>Pezizomycotina</taxon>
        <taxon>Eurotiomycetes</taxon>
        <taxon>Eurotiomycetidae</taxon>
        <taxon>Eurotiales</taxon>
        <taxon>Aspergillaceae</taxon>
        <taxon>Aspergillus</taxon>
        <taxon>Aspergillus subgen. Nidulantes</taxon>
    </lineage>
</organism>
<evidence type="ECO:0000313" key="2">
    <source>
        <dbReference type="EMBL" id="KAL2846812.1"/>
    </source>
</evidence>